<gene>
    <name evidence="4" type="ORF">SAMN02983003_2767</name>
</gene>
<dbReference type="STRING" id="665118.SAMN02983003_2767"/>
<accession>A0A1K2HZV1</accession>
<dbReference type="InterPro" id="IPR050425">
    <property type="entry name" value="NAD(P)_dehydrat-like"/>
</dbReference>
<dbReference type="CDD" id="cd05227">
    <property type="entry name" value="AR_SDR_e"/>
    <property type="match status" value="1"/>
</dbReference>
<dbReference type="Pfam" id="PF01370">
    <property type="entry name" value="Epimerase"/>
    <property type="match status" value="1"/>
</dbReference>
<dbReference type="PANTHER" id="PTHR10366">
    <property type="entry name" value="NAD DEPENDENT EPIMERASE/DEHYDRATASE"/>
    <property type="match status" value="1"/>
</dbReference>
<reference evidence="4 5" key="1">
    <citation type="submission" date="2016-11" db="EMBL/GenBank/DDBJ databases">
        <authorList>
            <person name="Jaros S."/>
            <person name="Januszkiewicz K."/>
            <person name="Wedrychowicz H."/>
        </authorList>
    </citation>
    <scope>NUCLEOTIDE SEQUENCE [LARGE SCALE GENOMIC DNA]</scope>
    <source>
        <strain evidence="4 5">ATCC 23634</strain>
    </source>
</reference>
<name>A0A1K2HZV1_9HYPH</name>
<dbReference type="FunFam" id="3.40.50.720:FF:000336">
    <property type="entry name" value="Aldehyde reductase"/>
    <property type="match status" value="1"/>
</dbReference>
<evidence type="ECO:0000313" key="4">
    <source>
        <dbReference type="EMBL" id="SFZ85601.1"/>
    </source>
</evidence>
<dbReference type="OrthoDB" id="9778052at2"/>
<dbReference type="AlphaFoldDB" id="A0A1K2HZV1"/>
<dbReference type="PANTHER" id="PTHR10366:SF564">
    <property type="entry name" value="STEROL-4-ALPHA-CARBOXYLATE 3-DEHYDROGENASE, DECARBOXYLATING"/>
    <property type="match status" value="1"/>
</dbReference>
<dbReference type="Proteomes" id="UP000183447">
    <property type="component" value="Unassembled WGS sequence"/>
</dbReference>
<dbReference type="RefSeq" id="WP_072344041.1">
    <property type="nucleotide sequence ID" value="NZ_FPKU01000002.1"/>
</dbReference>
<protein>
    <submittedName>
        <fullName evidence="4">Dihydroflavonol-4-reductase</fullName>
    </submittedName>
</protein>
<keyword evidence="1" id="KW-0560">Oxidoreductase</keyword>
<dbReference type="EMBL" id="FPKU01000002">
    <property type="protein sequence ID" value="SFZ85601.1"/>
    <property type="molecule type" value="Genomic_DNA"/>
</dbReference>
<sequence length="336" mass="36066">MADRVLLTGISGFIGGHVALAALKAGYEVRGSIRDIGKADKVRETLAGHGADLGRLDFVALDLLADKGWADAARDCRFVLHTASPFVIAPPKDRDTLIRPAVEGTERALRAAIAADVERIVLTSSVAAVGYGHPPGDRTFTDADWTVLGQPDVTAYTESKTRAERRAWEIVDAAGWHDRLATINPALVLGPLLDEDPGTSATLVKSIVEGKVPALPRLSFGIVDVRDVAEAHVRALTAPDAGGRRFLMSERTLFLAEVAEIIRARVPDRAGRVPRLPLPDWAMRIFALFDQSARGVVEDLGHKRSFASAPAEALLGHRLIAAPDSVVETVRTLPAR</sequence>
<dbReference type="InterPro" id="IPR001509">
    <property type="entry name" value="Epimerase_deHydtase"/>
</dbReference>
<evidence type="ECO:0000259" key="3">
    <source>
        <dbReference type="Pfam" id="PF01370"/>
    </source>
</evidence>
<proteinExistence type="inferred from homology"/>
<dbReference type="SUPFAM" id="SSF51735">
    <property type="entry name" value="NAD(P)-binding Rossmann-fold domains"/>
    <property type="match status" value="1"/>
</dbReference>
<evidence type="ECO:0000256" key="2">
    <source>
        <dbReference type="ARBA" id="ARBA00023445"/>
    </source>
</evidence>
<dbReference type="Gene3D" id="3.40.50.720">
    <property type="entry name" value="NAD(P)-binding Rossmann-like Domain"/>
    <property type="match status" value="1"/>
</dbReference>
<evidence type="ECO:0000313" key="5">
    <source>
        <dbReference type="Proteomes" id="UP000183447"/>
    </source>
</evidence>
<feature type="domain" description="NAD-dependent epimerase/dehydratase" evidence="3">
    <location>
        <begin position="5"/>
        <end position="243"/>
    </location>
</feature>
<evidence type="ECO:0000256" key="1">
    <source>
        <dbReference type="ARBA" id="ARBA00023002"/>
    </source>
</evidence>
<dbReference type="GO" id="GO:0016616">
    <property type="term" value="F:oxidoreductase activity, acting on the CH-OH group of donors, NAD or NADP as acceptor"/>
    <property type="evidence" value="ECO:0007669"/>
    <property type="project" value="TreeGrafter"/>
</dbReference>
<dbReference type="InterPro" id="IPR036291">
    <property type="entry name" value="NAD(P)-bd_dom_sf"/>
</dbReference>
<organism evidence="4 5">
    <name type="scientific">Devosia enhydra</name>
    <dbReference type="NCBI Taxonomy" id="665118"/>
    <lineage>
        <taxon>Bacteria</taxon>
        <taxon>Pseudomonadati</taxon>
        <taxon>Pseudomonadota</taxon>
        <taxon>Alphaproteobacteria</taxon>
        <taxon>Hyphomicrobiales</taxon>
        <taxon>Devosiaceae</taxon>
        <taxon>Devosia</taxon>
    </lineage>
</organism>
<comment type="similarity">
    <text evidence="2">Belongs to the NAD(P)-dependent epimerase/dehydratase family. Dihydroflavonol-4-reductase subfamily.</text>
</comment>
<keyword evidence="5" id="KW-1185">Reference proteome</keyword>